<gene>
    <name evidence="14" type="ORF">EXN66_Car021192</name>
</gene>
<evidence type="ECO:0000256" key="4">
    <source>
        <dbReference type="ARBA" id="ARBA00022989"/>
    </source>
</evidence>
<feature type="chain" id="PRO_5026332117" evidence="12">
    <location>
        <begin position="16"/>
        <end position="263"/>
    </location>
</feature>
<evidence type="ECO:0000256" key="11">
    <source>
        <dbReference type="SAM" id="Phobius"/>
    </source>
</evidence>
<dbReference type="Gene3D" id="2.60.40.10">
    <property type="entry name" value="Immunoglobulins"/>
    <property type="match status" value="1"/>
</dbReference>
<dbReference type="GO" id="GO:0043277">
    <property type="term" value="P:apoptotic cell clearance"/>
    <property type="evidence" value="ECO:0007669"/>
    <property type="project" value="TreeGrafter"/>
</dbReference>
<dbReference type="Pfam" id="PF07686">
    <property type="entry name" value="V-set"/>
    <property type="match status" value="1"/>
</dbReference>
<dbReference type="PANTHER" id="PTHR46608:SF3">
    <property type="entry name" value="T-CELL IMMUNOGLOBULIN AND MUCIN DOMAIN-CONTAINING PROTEIN 4"/>
    <property type="match status" value="1"/>
</dbReference>
<evidence type="ECO:0000256" key="2">
    <source>
        <dbReference type="ARBA" id="ARBA00022692"/>
    </source>
</evidence>
<keyword evidence="3 12" id="KW-0732">Signal</keyword>
<dbReference type="InterPro" id="IPR007110">
    <property type="entry name" value="Ig-like_dom"/>
</dbReference>
<evidence type="ECO:0000256" key="5">
    <source>
        <dbReference type="ARBA" id="ARBA00023136"/>
    </source>
</evidence>
<dbReference type="InterPro" id="IPR013106">
    <property type="entry name" value="Ig_V-set"/>
</dbReference>
<name>A0A6G1QS35_CHAAH</name>
<feature type="signal peptide" evidence="12">
    <location>
        <begin position="1"/>
        <end position="15"/>
    </location>
</feature>
<keyword evidence="14" id="KW-0675">Receptor</keyword>
<feature type="domain" description="Ig-like" evidence="13">
    <location>
        <begin position="25"/>
        <end position="108"/>
    </location>
</feature>
<dbReference type="GO" id="GO:0016020">
    <property type="term" value="C:membrane"/>
    <property type="evidence" value="ECO:0007669"/>
    <property type="project" value="UniProtKB-SubCell"/>
</dbReference>
<evidence type="ECO:0000256" key="8">
    <source>
        <dbReference type="ARBA" id="ARBA00023319"/>
    </source>
</evidence>
<evidence type="ECO:0000256" key="7">
    <source>
        <dbReference type="ARBA" id="ARBA00023180"/>
    </source>
</evidence>
<evidence type="ECO:0000256" key="12">
    <source>
        <dbReference type="SAM" id="SignalP"/>
    </source>
</evidence>
<feature type="transmembrane region" description="Helical" evidence="11">
    <location>
        <begin position="219"/>
        <end position="239"/>
    </location>
</feature>
<dbReference type="GO" id="GO:0001786">
    <property type="term" value="F:phosphatidylserine binding"/>
    <property type="evidence" value="ECO:0007669"/>
    <property type="project" value="TreeGrafter"/>
</dbReference>
<reference evidence="15" key="2">
    <citation type="submission" date="2019-02" db="EMBL/GenBank/DDBJ databases">
        <title>Opniocepnalus argus Var Kimnra genome.</title>
        <authorList>
            <person name="Zhou C."/>
            <person name="Xiao S."/>
        </authorList>
    </citation>
    <scope>NUCLEOTIDE SEQUENCE [LARGE SCALE GENOMIC DNA]</scope>
</reference>
<dbReference type="PROSITE" id="PS50835">
    <property type="entry name" value="IG_LIKE"/>
    <property type="match status" value="1"/>
</dbReference>
<keyword evidence="8" id="KW-0393">Immunoglobulin domain</keyword>
<dbReference type="SUPFAM" id="SSF48726">
    <property type="entry name" value="Immunoglobulin"/>
    <property type="match status" value="1"/>
</dbReference>
<dbReference type="InterPro" id="IPR003599">
    <property type="entry name" value="Ig_sub"/>
</dbReference>
<organism evidence="14 15">
    <name type="scientific">Channa argus</name>
    <name type="common">Northern snakehead</name>
    <name type="synonym">Ophicephalus argus</name>
    <dbReference type="NCBI Taxonomy" id="215402"/>
    <lineage>
        <taxon>Eukaryota</taxon>
        <taxon>Metazoa</taxon>
        <taxon>Chordata</taxon>
        <taxon>Craniata</taxon>
        <taxon>Vertebrata</taxon>
        <taxon>Euteleostomi</taxon>
        <taxon>Actinopterygii</taxon>
        <taxon>Neopterygii</taxon>
        <taxon>Teleostei</taxon>
        <taxon>Neoteleostei</taxon>
        <taxon>Acanthomorphata</taxon>
        <taxon>Anabantaria</taxon>
        <taxon>Anabantiformes</taxon>
        <taxon>Channoidei</taxon>
        <taxon>Channidae</taxon>
        <taxon>Channa</taxon>
    </lineage>
</organism>
<evidence type="ECO:0000259" key="13">
    <source>
        <dbReference type="PROSITE" id="PS50835"/>
    </source>
</evidence>
<dbReference type="AlphaFoldDB" id="A0A6G1QS35"/>
<evidence type="ECO:0000313" key="14">
    <source>
        <dbReference type="EMBL" id="KAF3705501.1"/>
    </source>
</evidence>
<keyword evidence="7" id="KW-0325">Glycoprotein</keyword>
<evidence type="ECO:0000313" key="15">
    <source>
        <dbReference type="Proteomes" id="UP000503349"/>
    </source>
</evidence>
<keyword evidence="2 11" id="KW-0812">Transmembrane</keyword>
<keyword evidence="6" id="KW-1015">Disulfide bond</keyword>
<evidence type="ECO:0000256" key="3">
    <source>
        <dbReference type="ARBA" id="ARBA00022729"/>
    </source>
</evidence>
<evidence type="ECO:0000256" key="9">
    <source>
        <dbReference type="ARBA" id="ARBA00038203"/>
    </source>
</evidence>
<accession>A0A6G1QS35</accession>
<keyword evidence="15" id="KW-1185">Reference proteome</keyword>
<protein>
    <submittedName>
        <fullName evidence="14">Hepatitis A virus cellular receptor 1-like protein</fullName>
    </submittedName>
</protein>
<keyword evidence="5 11" id="KW-0472">Membrane</keyword>
<dbReference type="Proteomes" id="UP000503349">
    <property type="component" value="Chromosome 22"/>
</dbReference>
<dbReference type="SMART" id="SM00409">
    <property type="entry name" value="IG"/>
    <property type="match status" value="1"/>
</dbReference>
<dbReference type="FunFam" id="2.60.40.10:FF:000774">
    <property type="entry name" value="Hepatitis A virus cellular receptor 1"/>
    <property type="match status" value="1"/>
</dbReference>
<comment type="subcellular location">
    <subcellularLocation>
        <location evidence="1">Membrane</location>
        <topology evidence="1">Single-pass type I membrane protein</topology>
    </subcellularLocation>
</comment>
<dbReference type="PANTHER" id="PTHR46608">
    <property type="entry name" value="T-CELL IMMUNOGLOBULIN AND MUCIN DOMAIN-CONTAINING PROTEIN 4"/>
    <property type="match status" value="1"/>
</dbReference>
<dbReference type="EMBL" id="CM015733">
    <property type="protein sequence ID" value="KAF3705501.1"/>
    <property type="molecule type" value="Genomic_DNA"/>
</dbReference>
<reference evidence="14 15" key="1">
    <citation type="submission" date="2019-02" db="EMBL/GenBank/DDBJ databases">
        <title>Opniocepnalus argus genome.</title>
        <authorList>
            <person name="Zhou C."/>
            <person name="Xiao S."/>
        </authorList>
    </citation>
    <scope>NUCLEOTIDE SEQUENCE [LARGE SCALE GENOMIC DNA]</scope>
    <source>
        <strain evidence="14">OARG1902GOOAL</strain>
        <tissue evidence="14">Muscle</tissue>
    </source>
</reference>
<dbReference type="InterPro" id="IPR013783">
    <property type="entry name" value="Ig-like_fold"/>
</dbReference>
<evidence type="ECO:0000256" key="10">
    <source>
        <dbReference type="SAM" id="Coils"/>
    </source>
</evidence>
<feature type="coiled-coil region" evidence="10">
    <location>
        <begin position="159"/>
        <end position="209"/>
    </location>
</feature>
<dbReference type="GO" id="GO:0060097">
    <property type="term" value="P:cytoskeletal rearrangement involved in phagocytosis, engulfment"/>
    <property type="evidence" value="ECO:0007669"/>
    <property type="project" value="TreeGrafter"/>
</dbReference>
<keyword evidence="10" id="KW-0175">Coiled coil</keyword>
<sequence length="263" mass="30043">MRIVLLLALLTVSECGSSTVVGLTGHSVTLPCKYDIKYYSERSVCWNRGEISYSGCNNQLIATGTFKGKEETNFSSRYQLLGRLDDGDVSLTILNLTETDAGRYGCRVDIPGWFNDEKLHFDLTIEEGYSTTDVMSKIGNDVITAEAVVLFKFTSPVQQQQQLQQQQQQQQQQQKLQQQQKQQQQQQQKQQQQQQQKQQQQKQQQVEDNSLPIFIGNTVRLSFIVFIPALLLVAAYRVWSLKQTSDRRSNQPEQQHEDVSSSV</sequence>
<keyword evidence="4 11" id="KW-1133">Transmembrane helix</keyword>
<dbReference type="InterPro" id="IPR036179">
    <property type="entry name" value="Ig-like_dom_sf"/>
</dbReference>
<proteinExistence type="inferred from homology"/>
<comment type="similarity">
    <text evidence="9">Belongs to the immunoglobulin superfamily. TIM family.</text>
</comment>
<evidence type="ECO:0000256" key="1">
    <source>
        <dbReference type="ARBA" id="ARBA00004479"/>
    </source>
</evidence>
<evidence type="ECO:0000256" key="6">
    <source>
        <dbReference type="ARBA" id="ARBA00023157"/>
    </source>
</evidence>